<keyword evidence="3" id="KW-1185">Reference proteome</keyword>
<sequence>MKRLGKCNIFLCSPFPYERKRNLDGYIYVGKGESKRNVLAAVIKAYQLLISQYLRIPAVVSFLQKIPEYDDYDTEKGSNPPGIDIGSGERTRAL</sequence>
<reference evidence="2 3" key="1">
    <citation type="submission" date="2021-06" db="EMBL/GenBank/DDBJ databases">
        <title>Caerostris extrusa draft genome.</title>
        <authorList>
            <person name="Kono N."/>
            <person name="Arakawa K."/>
        </authorList>
    </citation>
    <scope>NUCLEOTIDE SEQUENCE [LARGE SCALE GENOMIC DNA]</scope>
</reference>
<evidence type="ECO:0000256" key="1">
    <source>
        <dbReference type="SAM" id="MobiDB-lite"/>
    </source>
</evidence>
<dbReference type="EMBL" id="BPLR01004904">
    <property type="protein sequence ID" value="GIX98415.1"/>
    <property type="molecule type" value="Genomic_DNA"/>
</dbReference>
<comment type="caution">
    <text evidence="2">The sequence shown here is derived from an EMBL/GenBank/DDBJ whole genome shotgun (WGS) entry which is preliminary data.</text>
</comment>
<name>A0AAV4PPT7_CAEEX</name>
<proteinExistence type="predicted"/>
<evidence type="ECO:0000313" key="3">
    <source>
        <dbReference type="Proteomes" id="UP001054945"/>
    </source>
</evidence>
<gene>
    <name evidence="2" type="ORF">CEXT_661521</name>
</gene>
<accession>A0AAV4PPT7</accession>
<organism evidence="2 3">
    <name type="scientific">Caerostris extrusa</name>
    <name type="common">Bark spider</name>
    <name type="synonym">Caerostris bankana</name>
    <dbReference type="NCBI Taxonomy" id="172846"/>
    <lineage>
        <taxon>Eukaryota</taxon>
        <taxon>Metazoa</taxon>
        <taxon>Ecdysozoa</taxon>
        <taxon>Arthropoda</taxon>
        <taxon>Chelicerata</taxon>
        <taxon>Arachnida</taxon>
        <taxon>Araneae</taxon>
        <taxon>Araneomorphae</taxon>
        <taxon>Entelegynae</taxon>
        <taxon>Araneoidea</taxon>
        <taxon>Araneidae</taxon>
        <taxon>Caerostris</taxon>
    </lineage>
</organism>
<feature type="region of interest" description="Disordered" evidence="1">
    <location>
        <begin position="70"/>
        <end position="94"/>
    </location>
</feature>
<evidence type="ECO:0000313" key="2">
    <source>
        <dbReference type="EMBL" id="GIX98415.1"/>
    </source>
</evidence>
<protein>
    <submittedName>
        <fullName evidence="2">Uncharacterized protein</fullName>
    </submittedName>
</protein>
<dbReference type="AlphaFoldDB" id="A0AAV4PPT7"/>
<dbReference type="Proteomes" id="UP001054945">
    <property type="component" value="Unassembled WGS sequence"/>
</dbReference>